<evidence type="ECO:0000313" key="4">
    <source>
        <dbReference type="Proteomes" id="UP000251431"/>
    </source>
</evidence>
<reference evidence="3 4" key="1">
    <citation type="submission" date="2018-06" db="EMBL/GenBank/DDBJ databases">
        <authorList>
            <consortium name="Pathogen Informatics"/>
            <person name="Doyle S."/>
        </authorList>
    </citation>
    <scope>NUCLEOTIDE SEQUENCE [LARGE SCALE GENOMIC DNA]</scope>
    <source>
        <strain evidence="3 4">NCTC7582</strain>
    </source>
</reference>
<sequence>MANPQLKNGHTRIANEILEEIMKLNLNGTQFRLLLAIWRYTYGYQRTTNEMSISFLAKVINASRTQTNRELMALIDRNIVSVIGIGSKGARKMGVNKNYEEWDEQLPSKEVDPEIPDQTKQVKKPKYDEENTYYKMAVYFHEKVSAVANEAGISHLIKKSNMQSWADDMRKLIEIDKVDKHLAKQVMDWVTQDSFWRTNVLSAKKLRDKFVELAIKMNADKKPVQPKQKPQYDPRDKEIEFQRWLQDGNDPNDFDWSN</sequence>
<protein>
    <submittedName>
        <fullName evidence="3">Gp45</fullName>
    </submittedName>
</protein>
<dbReference type="NCBIfam" id="TIGR01610">
    <property type="entry name" value="phage_O_Nterm"/>
    <property type="match status" value="1"/>
</dbReference>
<dbReference type="Proteomes" id="UP000251431">
    <property type="component" value="Unassembled WGS sequence"/>
</dbReference>
<gene>
    <name evidence="3" type="ORF">NCTC7582_01934</name>
</gene>
<organism evidence="3 4">
    <name type="scientific">Lysinibacillus capsici</name>
    <dbReference type="NCBI Taxonomy" id="2115968"/>
    <lineage>
        <taxon>Bacteria</taxon>
        <taxon>Bacillati</taxon>
        <taxon>Bacillota</taxon>
        <taxon>Bacilli</taxon>
        <taxon>Bacillales</taxon>
        <taxon>Bacillaceae</taxon>
        <taxon>Lysinibacillus</taxon>
    </lineage>
</organism>
<feature type="domain" description="Bacteriophage lambda Replication protein O N-terminal" evidence="2">
    <location>
        <begin position="5"/>
        <end position="102"/>
    </location>
</feature>
<evidence type="ECO:0000259" key="2">
    <source>
        <dbReference type="Pfam" id="PF04492"/>
    </source>
</evidence>
<dbReference type="Pfam" id="PF04492">
    <property type="entry name" value="Phage_rep_O"/>
    <property type="match status" value="1"/>
</dbReference>
<evidence type="ECO:0000256" key="1">
    <source>
        <dbReference type="SAM" id="MobiDB-lite"/>
    </source>
</evidence>
<feature type="region of interest" description="Disordered" evidence="1">
    <location>
        <begin position="219"/>
        <end position="238"/>
    </location>
</feature>
<evidence type="ECO:0000313" key="3">
    <source>
        <dbReference type="EMBL" id="SPT98776.1"/>
    </source>
</evidence>
<proteinExistence type="predicted"/>
<dbReference type="RefSeq" id="WP_112117141.1">
    <property type="nucleotide sequence ID" value="NZ_UAQE01000001.1"/>
</dbReference>
<dbReference type="GO" id="GO:0006260">
    <property type="term" value="P:DNA replication"/>
    <property type="evidence" value="ECO:0007669"/>
    <property type="project" value="InterPro"/>
</dbReference>
<dbReference type="InterPro" id="IPR006497">
    <property type="entry name" value="Phage_lambda_VrpO_N"/>
</dbReference>
<dbReference type="InterPro" id="IPR036388">
    <property type="entry name" value="WH-like_DNA-bd_sf"/>
</dbReference>
<accession>A0A2X0XLL5</accession>
<dbReference type="AlphaFoldDB" id="A0A2X0XLL5"/>
<name>A0A2X0XLL5_9BACI</name>
<dbReference type="EMBL" id="UAQE01000001">
    <property type="protein sequence ID" value="SPT98776.1"/>
    <property type="molecule type" value="Genomic_DNA"/>
</dbReference>
<dbReference type="Gene3D" id="1.10.10.10">
    <property type="entry name" value="Winged helix-like DNA-binding domain superfamily/Winged helix DNA-binding domain"/>
    <property type="match status" value="1"/>
</dbReference>